<keyword evidence="2" id="KW-1185">Reference proteome</keyword>
<protein>
    <submittedName>
        <fullName evidence="1">Uncharacterized protein</fullName>
    </submittedName>
</protein>
<gene>
    <name evidence="1" type="ORF">AKG39_15305</name>
</gene>
<reference evidence="2" key="1">
    <citation type="submission" date="2015-07" db="EMBL/GenBank/DDBJ databases">
        <title>Draft genome sequence of Acetobacterium bakii DSM 8293, a potential psychrophilic chemical producer through syngas fermentation.</title>
        <authorList>
            <person name="Song Y."/>
            <person name="Hwang S."/>
            <person name="Cho B.-K."/>
        </authorList>
    </citation>
    <scope>NUCLEOTIDE SEQUENCE [LARGE SCALE GENOMIC DNA]</scope>
    <source>
        <strain evidence="2">DSM 8239</strain>
    </source>
</reference>
<organism evidence="1 2">
    <name type="scientific">Acetobacterium bakii</name>
    <dbReference type="NCBI Taxonomy" id="52689"/>
    <lineage>
        <taxon>Bacteria</taxon>
        <taxon>Bacillati</taxon>
        <taxon>Bacillota</taxon>
        <taxon>Clostridia</taxon>
        <taxon>Eubacteriales</taxon>
        <taxon>Eubacteriaceae</taxon>
        <taxon>Acetobacterium</taxon>
    </lineage>
</organism>
<proteinExistence type="predicted"/>
<comment type="caution">
    <text evidence="1">The sequence shown here is derived from an EMBL/GenBank/DDBJ whole genome shotgun (WGS) entry which is preliminary data.</text>
</comment>
<evidence type="ECO:0000313" key="2">
    <source>
        <dbReference type="Proteomes" id="UP000036873"/>
    </source>
</evidence>
<dbReference type="OrthoDB" id="1778542at2"/>
<dbReference type="Proteomes" id="UP000036873">
    <property type="component" value="Unassembled WGS sequence"/>
</dbReference>
<evidence type="ECO:0000313" key="1">
    <source>
        <dbReference type="EMBL" id="KNZ40826.1"/>
    </source>
</evidence>
<name>A0A0L6TX34_9FIRM</name>
<dbReference type="EMBL" id="LGYO01000042">
    <property type="protein sequence ID" value="KNZ40826.1"/>
    <property type="molecule type" value="Genomic_DNA"/>
</dbReference>
<dbReference type="AlphaFoldDB" id="A0A0L6TX34"/>
<sequence length="130" mass="15124">MNQYTINDCYPMLAIGKKIIMLSQKLTCLQFKAIFEQSQKTSLNFFKKLWSDINIKNHVYATNMDFNPITKTKDKEIPETIDTQGFGSLDESMHKLSAFEELFLSNYSLAMNDFGDTKIKESYSDFARYL</sequence>
<dbReference type="RefSeq" id="WP_050741280.1">
    <property type="nucleotide sequence ID" value="NZ_LGYO01000042.1"/>
</dbReference>
<accession>A0A0L6TX34</accession>